<protein>
    <recommendedName>
        <fullName evidence="9">mRNA export factor GLE1</fullName>
    </recommendedName>
    <alternativeName>
        <fullName evidence="10">Nucleoporin GLE1</fullName>
    </alternativeName>
</protein>
<comment type="subcellular location">
    <subcellularLocation>
        <location evidence="1">Nucleus</location>
        <location evidence="1">Nuclear pore complex</location>
    </subcellularLocation>
</comment>
<evidence type="ECO:0000256" key="8">
    <source>
        <dbReference type="ARBA" id="ARBA00023242"/>
    </source>
</evidence>
<evidence type="ECO:0000256" key="3">
    <source>
        <dbReference type="ARBA" id="ARBA00022448"/>
    </source>
</evidence>
<dbReference type="Gene3D" id="1.25.40.510">
    <property type="entry name" value="GLE1-like"/>
    <property type="match status" value="1"/>
</dbReference>
<dbReference type="STRING" id="3469.A0A4Y7L045"/>
<sequence length="297" mass="33194">MSYGEFVTMEEFKSRSVKSLLDERMVGKAVKKRAEEARKAAAFEAENRRAKEAAEKEVTENAKKASEETQKREAVQTLEDVNRSEPGSSGSNILPSAGTLDVRDFSGFVSAVYFGPVLSALNFSIYQQPSAFYQSILRSNSFRELESCSLVRAADSALRVEVERIQKFKEVDENNQALRLSHNQVPLAMDLLLAELHKACIYTNPKHVAYSESATSKEDYFKVMGFREEDGKAESRDSYLEGMASYVKLYGALVQVDEVSGVQNLHGLKEGWAWIARLLNSLPTNIYTAVALNSFLE</sequence>
<evidence type="ECO:0000256" key="6">
    <source>
        <dbReference type="ARBA" id="ARBA00023010"/>
    </source>
</evidence>
<evidence type="ECO:0000256" key="4">
    <source>
        <dbReference type="ARBA" id="ARBA00022816"/>
    </source>
</evidence>
<feature type="compositionally biased region" description="Basic and acidic residues" evidence="11">
    <location>
        <begin position="43"/>
        <end position="74"/>
    </location>
</feature>
<evidence type="ECO:0000313" key="13">
    <source>
        <dbReference type="Proteomes" id="UP000316621"/>
    </source>
</evidence>
<dbReference type="GO" id="GO:0016973">
    <property type="term" value="P:poly(A)+ mRNA export from nucleus"/>
    <property type="evidence" value="ECO:0007669"/>
    <property type="project" value="InterPro"/>
</dbReference>
<keyword evidence="3" id="KW-0813">Transport</keyword>
<dbReference type="GO" id="GO:0000822">
    <property type="term" value="F:inositol hexakisphosphate binding"/>
    <property type="evidence" value="ECO:0007669"/>
    <property type="project" value="TreeGrafter"/>
</dbReference>
<dbReference type="GO" id="GO:0015031">
    <property type="term" value="P:protein transport"/>
    <property type="evidence" value="ECO:0007669"/>
    <property type="project" value="UniProtKB-KW"/>
</dbReference>
<dbReference type="InterPro" id="IPR012476">
    <property type="entry name" value="GLE1"/>
</dbReference>
<evidence type="ECO:0000256" key="1">
    <source>
        <dbReference type="ARBA" id="ARBA00004567"/>
    </source>
</evidence>
<dbReference type="GO" id="GO:0044614">
    <property type="term" value="C:nuclear pore cytoplasmic filaments"/>
    <property type="evidence" value="ECO:0007669"/>
    <property type="project" value="TreeGrafter"/>
</dbReference>
<evidence type="ECO:0000256" key="11">
    <source>
        <dbReference type="SAM" id="MobiDB-lite"/>
    </source>
</evidence>
<gene>
    <name evidence="12" type="ORF">C5167_002849</name>
</gene>
<feature type="region of interest" description="Disordered" evidence="11">
    <location>
        <begin position="43"/>
        <end position="95"/>
    </location>
</feature>
<keyword evidence="13" id="KW-1185">Reference proteome</keyword>
<evidence type="ECO:0000256" key="10">
    <source>
        <dbReference type="ARBA" id="ARBA00029983"/>
    </source>
</evidence>
<evidence type="ECO:0000256" key="2">
    <source>
        <dbReference type="ARBA" id="ARBA00011056"/>
    </source>
</evidence>
<reference evidence="12 13" key="1">
    <citation type="journal article" date="2018" name="Science">
        <title>The opium poppy genome and morphinan production.</title>
        <authorList>
            <person name="Guo L."/>
            <person name="Winzer T."/>
            <person name="Yang X."/>
            <person name="Li Y."/>
            <person name="Ning Z."/>
            <person name="He Z."/>
            <person name="Teodor R."/>
            <person name="Lu Y."/>
            <person name="Bowser T.A."/>
            <person name="Graham I.A."/>
            <person name="Ye K."/>
        </authorList>
    </citation>
    <scope>NUCLEOTIDE SEQUENCE [LARGE SCALE GENOMIC DNA]</scope>
    <source>
        <strain evidence="13">cv. HN1</strain>
        <tissue evidence="12">Leaves</tissue>
    </source>
</reference>
<dbReference type="Proteomes" id="UP000316621">
    <property type="component" value="Chromosome 9"/>
</dbReference>
<evidence type="ECO:0000256" key="9">
    <source>
        <dbReference type="ARBA" id="ARBA00026227"/>
    </source>
</evidence>
<dbReference type="GO" id="GO:0005543">
    <property type="term" value="F:phospholipid binding"/>
    <property type="evidence" value="ECO:0007669"/>
    <property type="project" value="TreeGrafter"/>
</dbReference>
<keyword evidence="8" id="KW-0539">Nucleus</keyword>
<keyword evidence="5" id="KW-0653">Protein transport</keyword>
<evidence type="ECO:0000313" key="12">
    <source>
        <dbReference type="EMBL" id="RZC78526.1"/>
    </source>
</evidence>
<accession>A0A4Y7L045</accession>
<keyword evidence="4" id="KW-0509">mRNA transport</keyword>
<dbReference type="GO" id="GO:0005737">
    <property type="term" value="C:cytoplasm"/>
    <property type="evidence" value="ECO:0007669"/>
    <property type="project" value="TreeGrafter"/>
</dbReference>
<dbReference type="Gramene" id="RZC78526">
    <property type="protein sequence ID" value="RZC78526"/>
    <property type="gene ID" value="C5167_002849"/>
</dbReference>
<organism evidence="12 13">
    <name type="scientific">Papaver somniferum</name>
    <name type="common">Opium poppy</name>
    <dbReference type="NCBI Taxonomy" id="3469"/>
    <lineage>
        <taxon>Eukaryota</taxon>
        <taxon>Viridiplantae</taxon>
        <taxon>Streptophyta</taxon>
        <taxon>Embryophyta</taxon>
        <taxon>Tracheophyta</taxon>
        <taxon>Spermatophyta</taxon>
        <taxon>Magnoliopsida</taxon>
        <taxon>Ranunculales</taxon>
        <taxon>Papaveraceae</taxon>
        <taxon>Papaveroideae</taxon>
        <taxon>Papaver</taxon>
    </lineage>
</organism>
<evidence type="ECO:0000256" key="7">
    <source>
        <dbReference type="ARBA" id="ARBA00023132"/>
    </source>
</evidence>
<dbReference type="Pfam" id="PF07817">
    <property type="entry name" value="GLE1"/>
    <property type="match status" value="1"/>
</dbReference>
<dbReference type="GO" id="GO:0031369">
    <property type="term" value="F:translation initiation factor binding"/>
    <property type="evidence" value="ECO:0007669"/>
    <property type="project" value="TreeGrafter"/>
</dbReference>
<dbReference type="PANTHER" id="PTHR12960">
    <property type="entry name" value="GLE-1-RELATED"/>
    <property type="match status" value="1"/>
</dbReference>
<dbReference type="AlphaFoldDB" id="A0A4Y7L045"/>
<dbReference type="EMBL" id="CM010723">
    <property type="protein sequence ID" value="RZC78526.1"/>
    <property type="molecule type" value="Genomic_DNA"/>
</dbReference>
<dbReference type="InterPro" id="IPR038506">
    <property type="entry name" value="GLE1-like_sf"/>
</dbReference>
<proteinExistence type="inferred from homology"/>
<name>A0A4Y7L045_PAPSO</name>
<keyword evidence="6" id="KW-0811">Translocation</keyword>
<feature type="compositionally biased region" description="Polar residues" evidence="11">
    <location>
        <begin position="85"/>
        <end position="94"/>
    </location>
</feature>
<feature type="non-terminal residue" evidence="12">
    <location>
        <position position="297"/>
    </location>
</feature>
<dbReference type="PANTHER" id="PTHR12960:SF0">
    <property type="entry name" value="MRNA EXPORT FACTOR GLE1"/>
    <property type="match status" value="1"/>
</dbReference>
<comment type="similarity">
    <text evidence="2">Belongs to the GLE1 family.</text>
</comment>
<keyword evidence="7" id="KW-0906">Nuclear pore complex</keyword>
<evidence type="ECO:0000256" key="5">
    <source>
        <dbReference type="ARBA" id="ARBA00022927"/>
    </source>
</evidence>